<feature type="region of interest" description="Disordered" evidence="5">
    <location>
        <begin position="221"/>
        <end position="274"/>
    </location>
</feature>
<keyword evidence="4" id="KW-0539">Nucleus</keyword>
<keyword evidence="2" id="KW-0863">Zinc-finger</keyword>
<keyword evidence="7" id="KW-0687">Ribonucleoprotein</keyword>
<dbReference type="InterPro" id="IPR040107">
    <property type="entry name" value="Snu23"/>
</dbReference>
<protein>
    <submittedName>
        <fullName evidence="7">U4/U6.U5 small nuclear ribonucleoprotein component Snu23</fullName>
    </submittedName>
</protein>
<name>A0AAD8YG19_9STRA</name>
<evidence type="ECO:0000256" key="5">
    <source>
        <dbReference type="SAM" id="MobiDB-lite"/>
    </source>
</evidence>
<feature type="region of interest" description="Disordered" evidence="5">
    <location>
        <begin position="1"/>
        <end position="65"/>
    </location>
</feature>
<evidence type="ECO:0000256" key="4">
    <source>
        <dbReference type="ARBA" id="ARBA00023242"/>
    </source>
</evidence>
<dbReference type="GO" id="GO:0000398">
    <property type="term" value="P:mRNA splicing, via spliceosome"/>
    <property type="evidence" value="ECO:0007669"/>
    <property type="project" value="InterPro"/>
</dbReference>
<dbReference type="GO" id="GO:0046540">
    <property type="term" value="C:U4/U6 x U5 tri-snRNP complex"/>
    <property type="evidence" value="ECO:0007669"/>
    <property type="project" value="TreeGrafter"/>
</dbReference>
<keyword evidence="8" id="KW-1185">Reference proteome</keyword>
<sequence length="295" mass="32758">MSSSINKNVNVERRTWDKETYEARARSRVAAEAAESDDNQSSHAQQLQHDGEGGSGGDDIKNQIDPIEEKEEFLPAHQGRSGPMGSKRAFLKSRTQKVDLEGKLGTSEIIDPAAASATKSNLTDNDVLKPSSGVTKCSDGVGWHCRVCDCFLKDSLTYLDHINGRKHQRYLGYSMRVEKSTTEEVSGVLKGLAEKKRERDGNKGGAESAIDFEDVVRQKDEEALKRKAERARKREERKRRERGEAQEVIVQDIKNDTEENPAEEGDEEEGVEEEGMMHPDLAAMMGFSGFGGGRK</sequence>
<keyword evidence="1" id="KW-0479">Metal-binding</keyword>
<dbReference type="PANTHER" id="PTHR45986:SF1">
    <property type="entry name" value="ZINC FINGER MATRIN-TYPE PROTEIN 2"/>
    <property type="match status" value="1"/>
</dbReference>
<feature type="compositionally biased region" description="Basic residues" evidence="5">
    <location>
        <begin position="227"/>
        <end position="240"/>
    </location>
</feature>
<dbReference type="AlphaFoldDB" id="A0AAD8YG19"/>
<accession>A0AAD8YG19</accession>
<feature type="compositionally biased region" description="Basic and acidic residues" evidence="5">
    <location>
        <begin position="10"/>
        <end position="25"/>
    </location>
</feature>
<dbReference type="GO" id="GO:0008270">
    <property type="term" value="F:zinc ion binding"/>
    <property type="evidence" value="ECO:0007669"/>
    <property type="project" value="UniProtKB-KW"/>
</dbReference>
<organism evidence="7 8">
    <name type="scientific">Skeletonema marinoi</name>
    <dbReference type="NCBI Taxonomy" id="267567"/>
    <lineage>
        <taxon>Eukaryota</taxon>
        <taxon>Sar</taxon>
        <taxon>Stramenopiles</taxon>
        <taxon>Ochrophyta</taxon>
        <taxon>Bacillariophyta</taxon>
        <taxon>Coscinodiscophyceae</taxon>
        <taxon>Thalassiosirophycidae</taxon>
        <taxon>Thalassiosirales</taxon>
        <taxon>Skeletonemataceae</taxon>
        <taxon>Skeletonema</taxon>
        <taxon>Skeletonema marinoi-dohrnii complex</taxon>
    </lineage>
</organism>
<gene>
    <name evidence="7" type="ORF">QTG54_003853</name>
</gene>
<evidence type="ECO:0000256" key="2">
    <source>
        <dbReference type="ARBA" id="ARBA00022771"/>
    </source>
</evidence>
<evidence type="ECO:0000259" key="6">
    <source>
        <dbReference type="SMART" id="SM00451"/>
    </source>
</evidence>
<dbReference type="SMART" id="SM00451">
    <property type="entry name" value="ZnF_U1"/>
    <property type="match status" value="1"/>
</dbReference>
<evidence type="ECO:0000256" key="1">
    <source>
        <dbReference type="ARBA" id="ARBA00022723"/>
    </source>
</evidence>
<dbReference type="GO" id="GO:0005681">
    <property type="term" value="C:spliceosomal complex"/>
    <property type="evidence" value="ECO:0007669"/>
    <property type="project" value="InterPro"/>
</dbReference>
<dbReference type="InterPro" id="IPR003604">
    <property type="entry name" value="Matrin/U1-like-C_Znf_C2H2"/>
</dbReference>
<evidence type="ECO:0000256" key="3">
    <source>
        <dbReference type="ARBA" id="ARBA00022833"/>
    </source>
</evidence>
<feature type="domain" description="U1-type" evidence="6">
    <location>
        <begin position="140"/>
        <end position="174"/>
    </location>
</feature>
<dbReference type="EMBL" id="JATAAI010000005">
    <property type="protein sequence ID" value="KAK1745929.1"/>
    <property type="molecule type" value="Genomic_DNA"/>
</dbReference>
<comment type="caution">
    <text evidence="7">The sequence shown here is derived from an EMBL/GenBank/DDBJ whole genome shotgun (WGS) entry which is preliminary data.</text>
</comment>
<dbReference type="GO" id="GO:0003676">
    <property type="term" value="F:nucleic acid binding"/>
    <property type="evidence" value="ECO:0007669"/>
    <property type="project" value="InterPro"/>
</dbReference>
<feature type="compositionally biased region" description="Polar residues" evidence="5">
    <location>
        <begin position="39"/>
        <end position="48"/>
    </location>
</feature>
<evidence type="ECO:0000313" key="7">
    <source>
        <dbReference type="EMBL" id="KAK1745929.1"/>
    </source>
</evidence>
<keyword evidence="3" id="KW-0862">Zinc</keyword>
<dbReference type="InterPro" id="IPR036236">
    <property type="entry name" value="Znf_C2H2_sf"/>
</dbReference>
<reference evidence="7" key="1">
    <citation type="submission" date="2023-06" db="EMBL/GenBank/DDBJ databases">
        <title>Survivors Of The Sea: Transcriptome response of Skeletonema marinoi to long-term dormancy.</title>
        <authorList>
            <person name="Pinder M.I.M."/>
            <person name="Kourtchenko O."/>
            <person name="Robertson E.K."/>
            <person name="Larsson T."/>
            <person name="Maumus F."/>
            <person name="Osuna-Cruz C.M."/>
            <person name="Vancaester E."/>
            <person name="Stenow R."/>
            <person name="Vandepoele K."/>
            <person name="Ploug H."/>
            <person name="Bruchert V."/>
            <person name="Godhe A."/>
            <person name="Topel M."/>
        </authorList>
    </citation>
    <scope>NUCLEOTIDE SEQUENCE</scope>
    <source>
        <strain evidence="7">R05AC</strain>
    </source>
</reference>
<evidence type="ECO:0000313" key="8">
    <source>
        <dbReference type="Proteomes" id="UP001224775"/>
    </source>
</evidence>
<dbReference type="SUPFAM" id="SSF57667">
    <property type="entry name" value="beta-beta-alpha zinc fingers"/>
    <property type="match status" value="1"/>
</dbReference>
<feature type="compositionally biased region" description="Acidic residues" evidence="5">
    <location>
        <begin position="258"/>
        <end position="274"/>
    </location>
</feature>
<dbReference type="InterPro" id="IPR013087">
    <property type="entry name" value="Znf_C2H2_type"/>
</dbReference>
<proteinExistence type="predicted"/>
<dbReference type="PANTHER" id="PTHR45986">
    <property type="entry name" value="ZINC FINGER MATRIN-TYPE PROTEIN 2"/>
    <property type="match status" value="1"/>
</dbReference>
<dbReference type="Proteomes" id="UP001224775">
    <property type="component" value="Unassembled WGS sequence"/>
</dbReference>
<dbReference type="Pfam" id="PF12874">
    <property type="entry name" value="zf-met"/>
    <property type="match status" value="1"/>
</dbReference>